<protein>
    <submittedName>
        <fullName evidence="6">Glutamine synthetase catalytic region</fullName>
    </submittedName>
</protein>
<evidence type="ECO:0000256" key="3">
    <source>
        <dbReference type="PROSITE-ProRule" id="PRU01331"/>
    </source>
</evidence>
<evidence type="ECO:0000256" key="1">
    <source>
        <dbReference type="ARBA" id="ARBA00001946"/>
    </source>
</evidence>
<dbReference type="PROSITE" id="PS51987">
    <property type="entry name" value="GS_CATALYTIC"/>
    <property type="match status" value="1"/>
</dbReference>
<dbReference type="SUPFAM" id="SSF54368">
    <property type="entry name" value="Glutamine synthetase, N-terminal domain"/>
    <property type="match status" value="1"/>
</dbReference>
<dbReference type="EMBL" id="CP000774">
    <property type="protein sequence ID" value="ABS63256.1"/>
    <property type="molecule type" value="Genomic_DNA"/>
</dbReference>
<organism evidence="6 7">
    <name type="scientific">Parvibaculum lavamentivorans (strain DS-1 / DSM 13023 / NCIMB 13966)</name>
    <dbReference type="NCBI Taxonomy" id="402881"/>
    <lineage>
        <taxon>Bacteria</taxon>
        <taxon>Pseudomonadati</taxon>
        <taxon>Pseudomonadota</taxon>
        <taxon>Alphaproteobacteria</taxon>
        <taxon>Hyphomicrobiales</taxon>
        <taxon>Parvibaculaceae</taxon>
        <taxon>Parvibaculum</taxon>
    </lineage>
</organism>
<dbReference type="Pfam" id="PF00120">
    <property type="entry name" value="Gln-synt_C"/>
    <property type="match status" value="1"/>
</dbReference>
<feature type="domain" description="GS catalytic" evidence="5">
    <location>
        <begin position="107"/>
        <end position="458"/>
    </location>
</feature>
<dbReference type="STRING" id="402881.Plav_1637"/>
<dbReference type="eggNOG" id="COG0174">
    <property type="taxonomic scope" value="Bacteria"/>
</dbReference>
<dbReference type="PANTHER" id="PTHR43785:SF14">
    <property type="entry name" value="GLUTAMINE SYNTHETASE"/>
    <property type="match status" value="1"/>
</dbReference>
<dbReference type="HOGENOM" id="CLU_017290_1_3_5"/>
<dbReference type="SUPFAM" id="SSF55931">
    <property type="entry name" value="Glutamine synthetase/guanido kinase"/>
    <property type="match status" value="1"/>
</dbReference>
<evidence type="ECO:0000256" key="2">
    <source>
        <dbReference type="ARBA" id="ARBA00022598"/>
    </source>
</evidence>
<dbReference type="GO" id="GO:0004356">
    <property type="term" value="F:glutamine synthetase activity"/>
    <property type="evidence" value="ECO:0007669"/>
    <property type="project" value="InterPro"/>
</dbReference>
<proteinExistence type="inferred from homology"/>
<dbReference type="Gene3D" id="3.30.590.10">
    <property type="entry name" value="Glutamine synthetase/guanido kinase, catalytic domain"/>
    <property type="match status" value="1"/>
</dbReference>
<keyword evidence="2" id="KW-0436">Ligase</keyword>
<dbReference type="GO" id="GO:0006542">
    <property type="term" value="P:glutamine biosynthetic process"/>
    <property type="evidence" value="ECO:0007669"/>
    <property type="project" value="InterPro"/>
</dbReference>
<dbReference type="InterPro" id="IPR036651">
    <property type="entry name" value="Gln_synt_N_sf"/>
</dbReference>
<name>A7HTM3_PARL1</name>
<dbReference type="SMART" id="SM01230">
    <property type="entry name" value="Gln-synt_C"/>
    <property type="match status" value="1"/>
</dbReference>
<dbReference type="KEGG" id="pla:Plav_1637"/>
<evidence type="ECO:0000256" key="4">
    <source>
        <dbReference type="RuleBase" id="RU000384"/>
    </source>
</evidence>
<dbReference type="Proteomes" id="UP000006377">
    <property type="component" value="Chromosome"/>
</dbReference>
<accession>A7HTM3</accession>
<keyword evidence="7" id="KW-1185">Reference proteome</keyword>
<dbReference type="RefSeq" id="WP_012110546.1">
    <property type="nucleotide sequence ID" value="NC_009719.1"/>
</dbReference>
<evidence type="ECO:0000313" key="7">
    <source>
        <dbReference type="Proteomes" id="UP000006377"/>
    </source>
</evidence>
<dbReference type="PANTHER" id="PTHR43785">
    <property type="entry name" value="GAMMA-GLUTAMYLPUTRESCINE SYNTHETASE"/>
    <property type="match status" value="1"/>
</dbReference>
<reference evidence="6 7" key="1">
    <citation type="journal article" date="2011" name="Stand. Genomic Sci.">
        <title>Complete genome sequence of Parvibaculum lavamentivorans type strain (DS-1(T)).</title>
        <authorList>
            <person name="Schleheck D."/>
            <person name="Weiss M."/>
            <person name="Pitluck S."/>
            <person name="Bruce D."/>
            <person name="Land M.L."/>
            <person name="Han S."/>
            <person name="Saunders E."/>
            <person name="Tapia R."/>
            <person name="Detter C."/>
            <person name="Brettin T."/>
            <person name="Han J."/>
            <person name="Woyke T."/>
            <person name="Goodwin L."/>
            <person name="Pennacchio L."/>
            <person name="Nolan M."/>
            <person name="Cook A.M."/>
            <person name="Kjelleberg S."/>
            <person name="Thomas T."/>
        </authorList>
    </citation>
    <scope>NUCLEOTIDE SEQUENCE [LARGE SCALE GENOMIC DNA]</scope>
    <source>
        <strain evidence="7">DS-1 / DSM 13023 / NCIMB 13966</strain>
    </source>
</reference>
<evidence type="ECO:0000259" key="5">
    <source>
        <dbReference type="PROSITE" id="PS51987"/>
    </source>
</evidence>
<evidence type="ECO:0000313" key="6">
    <source>
        <dbReference type="EMBL" id="ABS63256.1"/>
    </source>
</evidence>
<sequence>MTDQQQATDLQERLAREGVEYCFATYVDVHGISKTKCVPISHLADMVRGSELFTVGALEGMGLVGPHFDECAAVPDLATATILPWDKKYCWFASDLYFHGEPYENCSRIILKKALAKAATRNLKFNLGIEPEFYVYRRTAEGLAPLQHEAFHGPTPAYDLHQISLAGPFLEQLTRYVEDLGWGLYSFDQEGGHGQFEIDFGYADALTTADRLTFFRFMVKSLARAHGAVASFMPKPFSNDFRSGAHHNISLMDTQTGEHLFDAKARQAGEIARGYGLDATDEALHFAGGLLEHAEALCAITCPTHNSYKGLIARGDMPDMSWAPVLQAYGRNNRSAMLRLPMNRPCIENRAPDMSANFYLSSAFSLHAGLDGFDRKIDPGQPLNDNLYLETSLRAGRNVRRLPRTLLEATEALEASAFAREVLGDAFVEIFAAQKKKEWEAQFYAVSPAERDQYLTFV</sequence>
<dbReference type="Gene3D" id="3.10.20.70">
    <property type="entry name" value="Glutamine synthetase, N-terminal domain"/>
    <property type="match status" value="1"/>
</dbReference>
<dbReference type="InterPro" id="IPR008146">
    <property type="entry name" value="Gln_synth_cat_dom"/>
</dbReference>
<dbReference type="InterPro" id="IPR014746">
    <property type="entry name" value="Gln_synth/guanido_kin_cat_dom"/>
</dbReference>
<dbReference type="AlphaFoldDB" id="A7HTM3"/>
<gene>
    <name evidence="6" type="ordered locus">Plav_1637</name>
</gene>
<comment type="cofactor">
    <cofactor evidence="1">
        <name>Mg(2+)</name>
        <dbReference type="ChEBI" id="CHEBI:18420"/>
    </cofactor>
</comment>
<comment type="similarity">
    <text evidence="3 4">Belongs to the glutamine synthetase family.</text>
</comment>
<dbReference type="OrthoDB" id="9807095at2"/>